<feature type="domain" description="HU" evidence="3">
    <location>
        <begin position="12"/>
        <end position="108"/>
    </location>
</feature>
<comment type="caution">
    <text evidence="4">The sequence shown here is derived from an EMBL/GenBank/DDBJ whole genome shotgun (WGS) entry which is preliminary data.</text>
</comment>
<reference evidence="4" key="1">
    <citation type="journal article" date="2021" name="PeerJ">
        <title>Extensive microbial diversity within the chicken gut microbiome revealed by metagenomics and culture.</title>
        <authorList>
            <person name="Gilroy R."/>
            <person name="Ravi A."/>
            <person name="Getino M."/>
            <person name="Pursley I."/>
            <person name="Horton D.L."/>
            <person name="Alikhan N.F."/>
            <person name="Baker D."/>
            <person name="Gharbi K."/>
            <person name="Hall N."/>
            <person name="Watson M."/>
            <person name="Adriaenssens E.M."/>
            <person name="Foster-Nyarko E."/>
            <person name="Jarju S."/>
            <person name="Secka A."/>
            <person name="Antonio M."/>
            <person name="Oren A."/>
            <person name="Chaudhuri R.R."/>
            <person name="La Ragione R."/>
            <person name="Hildebrand F."/>
            <person name="Pallen M.J."/>
        </authorList>
    </citation>
    <scope>NUCLEOTIDE SEQUENCE</scope>
    <source>
        <strain evidence="4">23274</strain>
    </source>
</reference>
<evidence type="ECO:0000256" key="2">
    <source>
        <dbReference type="SAM" id="MobiDB-lite"/>
    </source>
</evidence>
<evidence type="ECO:0000313" key="5">
    <source>
        <dbReference type="Proteomes" id="UP000824202"/>
    </source>
</evidence>
<sequence>MAYYRKIQKKINGKWYPQSVTIGKPVQTKEVANRLADLSALSPGDCYSMLGNLGKVLGEFMNSGRTVKLDGVGTFYYTANTSGQGVDSEEEVSAKQIVGTRVRFIPEVARSVGGQVSTRSLVSENTFWEELKLDSSASSSGGNDDEGVTENPLG</sequence>
<evidence type="ECO:0000256" key="1">
    <source>
        <dbReference type="ARBA" id="ARBA00023125"/>
    </source>
</evidence>
<dbReference type="Proteomes" id="UP000824202">
    <property type="component" value="Unassembled WGS sequence"/>
</dbReference>
<dbReference type="Pfam" id="PF18291">
    <property type="entry name" value="HU-HIG"/>
    <property type="match status" value="1"/>
</dbReference>
<dbReference type="AlphaFoldDB" id="A0A9D2AAQ6"/>
<dbReference type="EMBL" id="DXFT01000006">
    <property type="protein sequence ID" value="HIX02546.1"/>
    <property type="molecule type" value="Genomic_DNA"/>
</dbReference>
<protein>
    <submittedName>
        <fullName evidence="4">DNA-binding protein</fullName>
    </submittedName>
</protein>
<evidence type="ECO:0000313" key="4">
    <source>
        <dbReference type="EMBL" id="HIX02546.1"/>
    </source>
</evidence>
<dbReference type="GO" id="GO:0003677">
    <property type="term" value="F:DNA binding"/>
    <property type="evidence" value="ECO:0007669"/>
    <property type="project" value="UniProtKB-KW"/>
</dbReference>
<dbReference type="InterPro" id="IPR041607">
    <property type="entry name" value="HU-HIG"/>
</dbReference>
<dbReference type="InterPro" id="IPR010992">
    <property type="entry name" value="IHF-like_DNA-bd_dom_sf"/>
</dbReference>
<name>A0A9D2AAQ6_9BACT</name>
<gene>
    <name evidence="4" type="ORF">H9863_00300</name>
</gene>
<keyword evidence="1 4" id="KW-0238">DNA-binding</keyword>
<accession>A0A9D2AAQ6</accession>
<feature type="region of interest" description="Disordered" evidence="2">
    <location>
        <begin position="133"/>
        <end position="154"/>
    </location>
</feature>
<dbReference type="InterPro" id="IPR005902">
    <property type="entry name" value="HU_DNA-bd_put"/>
</dbReference>
<reference evidence="4" key="2">
    <citation type="submission" date="2021-04" db="EMBL/GenBank/DDBJ databases">
        <authorList>
            <person name="Gilroy R."/>
        </authorList>
    </citation>
    <scope>NUCLEOTIDE SEQUENCE</scope>
    <source>
        <strain evidence="4">23274</strain>
    </source>
</reference>
<dbReference type="SUPFAM" id="SSF47729">
    <property type="entry name" value="IHF-like DNA-binding proteins"/>
    <property type="match status" value="1"/>
</dbReference>
<dbReference type="NCBIfam" id="TIGR01201">
    <property type="entry name" value="HU_rel"/>
    <property type="match status" value="1"/>
</dbReference>
<evidence type="ECO:0000259" key="3">
    <source>
        <dbReference type="Pfam" id="PF18291"/>
    </source>
</evidence>
<proteinExistence type="predicted"/>
<organism evidence="4 5">
    <name type="scientific">Candidatus Odoribacter faecigallinarum</name>
    <dbReference type="NCBI Taxonomy" id="2838706"/>
    <lineage>
        <taxon>Bacteria</taxon>
        <taxon>Pseudomonadati</taxon>
        <taxon>Bacteroidota</taxon>
        <taxon>Bacteroidia</taxon>
        <taxon>Bacteroidales</taxon>
        <taxon>Odoribacteraceae</taxon>
        <taxon>Odoribacter</taxon>
    </lineage>
</organism>